<keyword evidence="6 10" id="KW-0732">Signal</keyword>
<protein>
    <recommendedName>
        <fullName evidence="18">UDP-glucose:glycoprotein glucosyltransferase</fullName>
    </recommendedName>
</protein>
<dbReference type="GO" id="GO:0051082">
    <property type="term" value="F:unfolded protein binding"/>
    <property type="evidence" value="ECO:0007669"/>
    <property type="project" value="TreeGrafter"/>
</dbReference>
<evidence type="ECO:0008006" key="18">
    <source>
        <dbReference type="Google" id="ProtNLM"/>
    </source>
</evidence>
<evidence type="ECO:0000313" key="16">
    <source>
        <dbReference type="EMBL" id="POY75749.1"/>
    </source>
</evidence>
<feature type="signal peptide" evidence="10">
    <location>
        <begin position="1"/>
        <end position="20"/>
    </location>
</feature>
<dbReference type="Pfam" id="PF18402">
    <property type="entry name" value="Thioredoxin_14"/>
    <property type="match status" value="1"/>
</dbReference>
<dbReference type="Pfam" id="PF18403">
    <property type="entry name" value="Thioredoxin_15"/>
    <property type="match status" value="1"/>
</dbReference>
<evidence type="ECO:0000259" key="15">
    <source>
        <dbReference type="Pfam" id="PF18404"/>
    </source>
</evidence>
<dbReference type="PANTHER" id="PTHR11226">
    <property type="entry name" value="UDP-GLUCOSE GLYCOPROTEIN:GLUCOSYLTRANSFERASE"/>
    <property type="match status" value="1"/>
</dbReference>
<dbReference type="InterPro" id="IPR040694">
    <property type="entry name" value="UGGT_TRXL_2"/>
</dbReference>
<feature type="chain" id="PRO_5015751499" description="UDP-glucose:glycoprotein glucosyltransferase" evidence="10">
    <location>
        <begin position="21"/>
        <end position="1694"/>
    </location>
</feature>
<comment type="similarity">
    <text evidence="4">Belongs to the glycosyltransferase 8 family.</text>
</comment>
<comment type="cofactor">
    <cofactor evidence="1">
        <name>Ca(2+)</name>
        <dbReference type="ChEBI" id="CHEBI:29108"/>
    </cofactor>
</comment>
<evidence type="ECO:0000256" key="2">
    <source>
        <dbReference type="ARBA" id="ARBA00004319"/>
    </source>
</evidence>
<dbReference type="Gene3D" id="3.90.550.10">
    <property type="entry name" value="Spore Coat Polysaccharide Biosynthesis Protein SpsA, Chain A"/>
    <property type="match status" value="1"/>
</dbReference>
<evidence type="ECO:0000256" key="6">
    <source>
        <dbReference type="ARBA" id="ARBA00022729"/>
    </source>
</evidence>
<dbReference type="STRING" id="741276.A0A2S5BG54"/>
<sequence>MRLAGLLVLVLTGAASSAEAYRSPPVVTSIEASWPAADLVTQYFETLSLEAPKLLFPVIDFIVSFPHSHRALKHLKLHPATVATADRYAAQGINPIFAAEREVRGNDTLAMIEASLIRSQLVVRKPGLFDSLRLSLANREASVRIEGTRRIWEDRVAELEGGERVATAGRSMTPAEENPLGEVNAARTCESWIDVAGRVACTVQEFWSIVGEEQRQGFDPLILPPVISAVSPLGFYELDHISPGGPNQHLPRVVLYASPVSGAFPELFTFLYQLSWPRGETVRNVETGKTTRRPRPHPPRLQFALRWKPSAAAQAAPRKLVLSGYGAALDIKKSDYLAIDDRLAGGTAAAAGAASAKGDLPLLEIEGEAPLKMEAVRKADVADLAVRTAQFVLSAEDPFDAFVDITSDFPRLAAHLPKLVPHPDPHLIGEVSTNQMRSPLTRRPAFFLNGKLLAEDEVEPFALLRLMRQERQIITDLLGLDVYMTGAMARHILIAGGPKEPVVSRDRIDAELLGDLYDSTDRHEGGKVILWWNDLEKDRRYKSWSKSVRELLRPSYPGSMTQVARNLNNLVFIIDLSDPASIAHITNNIRQYVSRGIPIRFGVVPIVGPFGDTSMRTLMAQMLWYLSDKAGRSVTMSFLDQVAQATQGARISEDLLQRAYSQLRAQTEDVDGDELVPFERVRAYETGQRSRTVPGRLASTRNYLERLGIAEEAETERSGAVFLNGAHFPLNEDFAQNLQRTLGLHTQFLAQEVYMHSLTDDDEVTTYFAELPRTHKRRNPHIVPSDDNHPLKIVNLLHALEGATTSWLEEGFFEGTSGKMNQTTGNEIEAPPAPASLFVVADLDTPIGAELARNGLRLADSTTKVRVVLLHNPADSTIETHPWSLSRVYWHLIETKAVFDTLPKELAQWIDLELTKEGPSSTAGRDWNAENPLKKLLPSGVAGRDAGEAALYWDLLQLTRYRFGFEAGQSGLVLNGRVVGPFAAEYFTLFDLRTLLNLELEKRVEPLVAAVNSSGLALEGLLRAQISRIYMIANSVVGAAHLPDQATGMFATSTGERRRDYLQLHGNHTAIPAKFANSALYEIAVIVDPASPIAQRWAPILRTLNKMNSTTVSVYLNPTLHLTEVPIKRFYRFSFEHAISFDVAGAEAQPEIRFDAIPPDVLVTYAADVQRSWLAFPRSGLHDLDNIKLADLAPQHAQRGIEAILELEALTVEGHAREVPSSRPPRGLQLELFRPVSSRDDDTSASIVMANLGYFQLKANPGRWHLDLRRGRSSEVYEIDSVGAEGWKSRVIEQTGQTFSVSTLEGKTLYPRFRRRPGHEQTELLDDADAPASRTPSVVASLWDRLKTMLPFVAPASTDLVVSGKRADINVFTVASGHLYERMAFLMIVSVLRHTKSTVKFWFIQNFLSPSFKAFIPHMAREYGFDYELVTYKWPHWLRGQTEKQRTIWGYKILFLDVLFPLELDRVIFVDSDQIVRADLKELVDLDLQGAPYAYAPMGGYDGEKPEMEGFRFWKTGYWAKHLQGRPYHISALYVVDLDRFRQIAAGDLLRQQYQALSADPGSLANLDQDLPNNMTPNLPIYTLPKEWLWCETWCSDEALATAKTIDLCNNPLTHEPKLQRAKRLIPEWTEYDDEVAALAKRVAEAQGSGESAAFGARADELEQAVQQQEERDAFVGEVVTGEQVSPDHVKDEL</sequence>
<evidence type="ECO:0000259" key="11">
    <source>
        <dbReference type="Pfam" id="PF18400"/>
    </source>
</evidence>
<dbReference type="InterPro" id="IPR009448">
    <property type="entry name" value="UDP-g_GGtrans"/>
</dbReference>
<keyword evidence="7" id="KW-0256">Endoplasmic reticulum</keyword>
<dbReference type="GO" id="GO:0003980">
    <property type="term" value="F:UDP-glucose:glycoprotein glucosyltransferase activity"/>
    <property type="evidence" value="ECO:0007669"/>
    <property type="project" value="InterPro"/>
</dbReference>
<feature type="domain" description="UGGT thioredoxin-like" evidence="13">
    <location>
        <begin position="517"/>
        <end position="782"/>
    </location>
</feature>
<keyword evidence="17" id="KW-1185">Reference proteome</keyword>
<dbReference type="InterPro" id="IPR040693">
    <property type="entry name" value="UGGT_TRXL_1"/>
</dbReference>
<dbReference type="PANTHER" id="PTHR11226:SF0">
    <property type="entry name" value="UDP-GLUCOSE:GLYCOPROTEIN GLUCOSYLTRANSFERASE"/>
    <property type="match status" value="1"/>
</dbReference>
<dbReference type="GO" id="GO:0036503">
    <property type="term" value="P:ERAD pathway"/>
    <property type="evidence" value="ECO:0007669"/>
    <property type="project" value="TreeGrafter"/>
</dbReference>
<gene>
    <name evidence="16" type="ORF">BMF94_1159</name>
</gene>
<dbReference type="Pfam" id="PF06427">
    <property type="entry name" value="UDP-g_GGTase"/>
    <property type="match status" value="1"/>
</dbReference>
<evidence type="ECO:0000313" key="17">
    <source>
        <dbReference type="Proteomes" id="UP000237144"/>
    </source>
</evidence>
<dbReference type="OrthoDB" id="27683at2759"/>
<comment type="caution">
    <text evidence="16">The sequence shown here is derived from an EMBL/GenBank/DDBJ whole genome shotgun (WGS) entry which is preliminary data.</text>
</comment>
<evidence type="ECO:0000256" key="3">
    <source>
        <dbReference type="ARBA" id="ARBA00004922"/>
    </source>
</evidence>
<dbReference type="CDD" id="cd06432">
    <property type="entry name" value="GT8_HUGT1_C_like"/>
    <property type="match status" value="1"/>
</dbReference>
<evidence type="ECO:0000256" key="5">
    <source>
        <dbReference type="ARBA" id="ARBA00022679"/>
    </source>
</evidence>
<evidence type="ECO:0000259" key="12">
    <source>
        <dbReference type="Pfam" id="PF18401"/>
    </source>
</evidence>
<keyword evidence="5" id="KW-0808">Transferase</keyword>
<evidence type="ECO:0000259" key="13">
    <source>
        <dbReference type="Pfam" id="PF18402"/>
    </source>
</evidence>
<dbReference type="GO" id="GO:0005788">
    <property type="term" value="C:endoplasmic reticulum lumen"/>
    <property type="evidence" value="ECO:0007669"/>
    <property type="project" value="UniProtKB-SubCell"/>
</dbReference>
<name>A0A2S5BG54_9BASI</name>
<dbReference type="InterPro" id="IPR040497">
    <property type="entry name" value="Glyco_transf_24"/>
</dbReference>
<feature type="domain" description="UDP-glucose:glycoprotein glucosyltransferase thioredoxin-like" evidence="14">
    <location>
        <begin position="834"/>
        <end position="1036"/>
    </location>
</feature>
<dbReference type="EMBL" id="PJQD01000012">
    <property type="protein sequence ID" value="POY75749.1"/>
    <property type="molecule type" value="Genomic_DNA"/>
</dbReference>
<evidence type="ECO:0000256" key="7">
    <source>
        <dbReference type="ARBA" id="ARBA00022824"/>
    </source>
</evidence>
<comment type="pathway">
    <text evidence="3">Protein modification; protein glycosylation.</text>
</comment>
<dbReference type="Proteomes" id="UP000237144">
    <property type="component" value="Unassembled WGS sequence"/>
</dbReference>
<dbReference type="GO" id="GO:0018279">
    <property type="term" value="P:protein N-linked glycosylation via asparagine"/>
    <property type="evidence" value="ECO:0007669"/>
    <property type="project" value="TreeGrafter"/>
</dbReference>
<keyword evidence="8" id="KW-0325">Glycoprotein</keyword>
<comment type="subcellular location">
    <subcellularLocation>
        <location evidence="2">Endoplasmic reticulum lumen</location>
    </subcellularLocation>
</comment>
<organism evidence="16 17">
    <name type="scientific">Rhodotorula taiwanensis</name>
    <dbReference type="NCBI Taxonomy" id="741276"/>
    <lineage>
        <taxon>Eukaryota</taxon>
        <taxon>Fungi</taxon>
        <taxon>Dikarya</taxon>
        <taxon>Basidiomycota</taxon>
        <taxon>Pucciniomycotina</taxon>
        <taxon>Microbotryomycetes</taxon>
        <taxon>Sporidiobolales</taxon>
        <taxon>Sporidiobolaceae</taxon>
        <taxon>Rhodotorula</taxon>
    </lineage>
</organism>
<feature type="domain" description="Glucosyltransferase 24 catalytic" evidence="15">
    <location>
        <begin position="1369"/>
        <end position="1638"/>
    </location>
</feature>
<dbReference type="InterPro" id="IPR040692">
    <property type="entry name" value="UGGT_TRXL_3"/>
</dbReference>
<feature type="region of interest" description="Disordered" evidence="9">
    <location>
        <begin position="1650"/>
        <end position="1694"/>
    </location>
</feature>
<proteinExistence type="inferred from homology"/>
<evidence type="ECO:0000256" key="4">
    <source>
        <dbReference type="ARBA" id="ARBA00006351"/>
    </source>
</evidence>
<dbReference type="UniPathway" id="UPA00378"/>
<dbReference type="Pfam" id="PF18400">
    <property type="entry name" value="Thioredoxin_12"/>
    <property type="match status" value="1"/>
</dbReference>
<dbReference type="Pfam" id="PF18401">
    <property type="entry name" value="Thioredoxin_13"/>
    <property type="match status" value="1"/>
</dbReference>
<evidence type="ECO:0000256" key="1">
    <source>
        <dbReference type="ARBA" id="ARBA00001913"/>
    </source>
</evidence>
<dbReference type="SUPFAM" id="SSF53448">
    <property type="entry name" value="Nucleotide-diphospho-sugar transferases"/>
    <property type="match status" value="1"/>
</dbReference>
<reference evidence="16 17" key="1">
    <citation type="journal article" date="2018" name="Front. Microbiol.">
        <title>Prospects for Fungal Bioremediation of Acidic Radioactive Waste Sites: Characterization and Genome Sequence of Rhodotorula taiwanensis MD1149.</title>
        <authorList>
            <person name="Tkavc R."/>
            <person name="Matrosova V.Y."/>
            <person name="Grichenko O.E."/>
            <person name="Gostincar C."/>
            <person name="Volpe R.P."/>
            <person name="Klimenkova P."/>
            <person name="Gaidamakova E.K."/>
            <person name="Zhou C.E."/>
            <person name="Stewart B.J."/>
            <person name="Lyman M.G."/>
            <person name="Malfatti S.A."/>
            <person name="Rubinfeld B."/>
            <person name="Courtot M."/>
            <person name="Singh J."/>
            <person name="Dalgard C.L."/>
            <person name="Hamilton T."/>
            <person name="Frey K.G."/>
            <person name="Gunde-Cimerman N."/>
            <person name="Dugan L."/>
            <person name="Daly M.J."/>
        </authorList>
    </citation>
    <scope>NUCLEOTIDE SEQUENCE [LARGE SCALE GENOMIC DNA]</scope>
    <source>
        <strain evidence="16 17">MD1149</strain>
    </source>
</reference>
<dbReference type="Pfam" id="PF18404">
    <property type="entry name" value="Glyco_transf_24"/>
    <property type="match status" value="1"/>
</dbReference>
<dbReference type="InterPro" id="IPR040525">
    <property type="entry name" value="UGGT_TRXL_4"/>
</dbReference>
<evidence type="ECO:0000256" key="8">
    <source>
        <dbReference type="ARBA" id="ARBA00023180"/>
    </source>
</evidence>
<accession>A0A2S5BG54</accession>
<evidence type="ECO:0000259" key="14">
    <source>
        <dbReference type="Pfam" id="PF18403"/>
    </source>
</evidence>
<evidence type="ECO:0000256" key="9">
    <source>
        <dbReference type="SAM" id="MobiDB-lite"/>
    </source>
</evidence>
<feature type="domain" description="UGGT thioredoxin-like" evidence="11">
    <location>
        <begin position="112"/>
        <end position="279"/>
    </location>
</feature>
<dbReference type="InterPro" id="IPR029044">
    <property type="entry name" value="Nucleotide-diphossugar_trans"/>
</dbReference>
<feature type="domain" description="UGGT thioredoxin-like" evidence="12">
    <location>
        <begin position="372"/>
        <end position="493"/>
    </location>
</feature>
<evidence type="ECO:0000256" key="10">
    <source>
        <dbReference type="SAM" id="SignalP"/>
    </source>
</evidence>